<dbReference type="AlphaFoldDB" id="A0AAE3ACN2"/>
<dbReference type="Proteomes" id="UP001199319">
    <property type="component" value="Unassembled WGS sequence"/>
</dbReference>
<evidence type="ECO:0000313" key="3">
    <source>
        <dbReference type="Proteomes" id="UP001199319"/>
    </source>
</evidence>
<reference evidence="2" key="1">
    <citation type="submission" date="2021-10" db="EMBL/GenBank/DDBJ databases">
        <title>Anaerobic single-cell dispensing facilitates the cultivation of human gut bacteria.</title>
        <authorList>
            <person name="Afrizal A."/>
        </authorList>
    </citation>
    <scope>NUCLEOTIDE SEQUENCE</scope>
    <source>
        <strain evidence="2">CLA-AA-H272</strain>
    </source>
</reference>
<feature type="chain" id="PRO_5041995704" evidence="1">
    <location>
        <begin position="19"/>
        <end position="168"/>
    </location>
</feature>
<evidence type="ECO:0000313" key="2">
    <source>
        <dbReference type="EMBL" id="MCC2128623.1"/>
    </source>
</evidence>
<comment type="caution">
    <text evidence="2">The sequence shown here is derived from an EMBL/GenBank/DDBJ whole genome shotgun (WGS) entry which is preliminary data.</text>
</comment>
<evidence type="ECO:0000256" key="1">
    <source>
        <dbReference type="SAM" id="SignalP"/>
    </source>
</evidence>
<organism evidence="2 3">
    <name type="scientific">Brotocaccenecus cirricatena</name>
    <dbReference type="NCBI Taxonomy" id="3064195"/>
    <lineage>
        <taxon>Bacteria</taxon>
        <taxon>Bacillati</taxon>
        <taxon>Bacillota</taxon>
        <taxon>Clostridia</taxon>
        <taxon>Eubacteriales</taxon>
        <taxon>Oscillospiraceae</taxon>
        <taxon>Brotocaccenecus</taxon>
    </lineage>
</organism>
<sequence length="168" mass="18782">MKLLKVLLPLALCFLLLAGCGKKVELAGWEDYKDHPAQDVYAGEVAAPERIVMTRDGREKNSFDKGTETYEKIVSTLGQLIEAQLDENEQVKDLGRKLDGTKSGAKLEIGVWLIYEYAADSYAPVYFELTDTQNSVVGIYSPIEDSLTLHGFWSATEAQELLDYLNKQ</sequence>
<keyword evidence="3" id="KW-1185">Reference proteome</keyword>
<accession>A0AAE3ACN2</accession>
<dbReference type="RefSeq" id="WP_302927980.1">
    <property type="nucleotide sequence ID" value="NZ_JAJEPW010000006.1"/>
</dbReference>
<proteinExistence type="predicted"/>
<dbReference type="PROSITE" id="PS51257">
    <property type="entry name" value="PROKAR_LIPOPROTEIN"/>
    <property type="match status" value="1"/>
</dbReference>
<dbReference type="EMBL" id="JAJEPW010000006">
    <property type="protein sequence ID" value="MCC2128623.1"/>
    <property type="molecule type" value="Genomic_DNA"/>
</dbReference>
<name>A0AAE3ACN2_9FIRM</name>
<protein>
    <submittedName>
        <fullName evidence="2">Uncharacterized protein</fullName>
    </submittedName>
</protein>
<gene>
    <name evidence="2" type="ORF">LKD37_03645</name>
</gene>
<keyword evidence="1" id="KW-0732">Signal</keyword>
<feature type="signal peptide" evidence="1">
    <location>
        <begin position="1"/>
        <end position="18"/>
    </location>
</feature>